<dbReference type="Proteomes" id="UP001139353">
    <property type="component" value="Unassembled WGS sequence"/>
</dbReference>
<keyword evidence="9" id="KW-1185">Reference proteome</keyword>
<keyword evidence="3" id="KW-0804">Transcription</keyword>
<evidence type="ECO:0000256" key="4">
    <source>
        <dbReference type="PROSITE-ProRule" id="PRU00169"/>
    </source>
</evidence>
<feature type="DNA-binding region" description="OmpR/PhoB-type" evidence="5">
    <location>
        <begin position="124"/>
        <end position="220"/>
    </location>
</feature>
<comment type="caution">
    <text evidence="8">The sequence shown here is derived from an EMBL/GenBank/DDBJ whole genome shotgun (WGS) entry which is preliminary data.</text>
</comment>
<reference evidence="8" key="1">
    <citation type="submission" date="2021-11" db="EMBL/GenBank/DDBJ databases">
        <title>BS-T2-15 a new species belonging to the Comamonadaceae family isolated from the soil of a French oak forest.</title>
        <authorList>
            <person name="Mieszkin S."/>
            <person name="Alain K."/>
        </authorList>
    </citation>
    <scope>NUCLEOTIDE SEQUENCE</scope>
    <source>
        <strain evidence="8">BS-T2-15</strain>
    </source>
</reference>
<dbReference type="GO" id="GO:0006355">
    <property type="term" value="P:regulation of DNA-templated transcription"/>
    <property type="evidence" value="ECO:0007669"/>
    <property type="project" value="InterPro"/>
</dbReference>
<dbReference type="CDD" id="cd00383">
    <property type="entry name" value="trans_reg_C"/>
    <property type="match status" value="1"/>
</dbReference>
<keyword evidence="1" id="KW-0805">Transcription regulation</keyword>
<evidence type="ECO:0000256" key="1">
    <source>
        <dbReference type="ARBA" id="ARBA00023015"/>
    </source>
</evidence>
<dbReference type="GO" id="GO:0032993">
    <property type="term" value="C:protein-DNA complex"/>
    <property type="evidence" value="ECO:0007669"/>
    <property type="project" value="TreeGrafter"/>
</dbReference>
<evidence type="ECO:0000259" key="7">
    <source>
        <dbReference type="PROSITE" id="PS51755"/>
    </source>
</evidence>
<dbReference type="InterPro" id="IPR011006">
    <property type="entry name" value="CheY-like_superfamily"/>
</dbReference>
<feature type="domain" description="Response regulatory" evidence="6">
    <location>
        <begin position="2"/>
        <end position="116"/>
    </location>
</feature>
<gene>
    <name evidence="8" type="ORF">LPC04_00305</name>
</gene>
<dbReference type="GO" id="GO:0000156">
    <property type="term" value="F:phosphorelay response regulator activity"/>
    <property type="evidence" value="ECO:0007669"/>
    <property type="project" value="TreeGrafter"/>
</dbReference>
<evidence type="ECO:0000313" key="8">
    <source>
        <dbReference type="EMBL" id="MCK9684145.1"/>
    </source>
</evidence>
<dbReference type="InterPro" id="IPR001789">
    <property type="entry name" value="Sig_transdc_resp-reg_receiver"/>
</dbReference>
<dbReference type="SMART" id="SM00448">
    <property type="entry name" value="REC"/>
    <property type="match status" value="1"/>
</dbReference>
<feature type="modified residue" description="4-aspartylphosphate" evidence="4">
    <location>
        <position position="51"/>
    </location>
</feature>
<name>A0A9X1YFZ6_9BURK</name>
<evidence type="ECO:0000259" key="6">
    <source>
        <dbReference type="PROSITE" id="PS50110"/>
    </source>
</evidence>
<dbReference type="Gene3D" id="6.10.250.690">
    <property type="match status" value="1"/>
</dbReference>
<accession>A0A9X1YFZ6</accession>
<dbReference type="InterPro" id="IPR039420">
    <property type="entry name" value="WalR-like"/>
</dbReference>
<dbReference type="RefSeq" id="WP_275680178.1">
    <property type="nucleotide sequence ID" value="NZ_JAJLJH010000001.1"/>
</dbReference>
<evidence type="ECO:0000256" key="5">
    <source>
        <dbReference type="PROSITE-ProRule" id="PRU01091"/>
    </source>
</evidence>
<dbReference type="InterPro" id="IPR036388">
    <property type="entry name" value="WH-like_DNA-bd_sf"/>
</dbReference>
<keyword evidence="2 5" id="KW-0238">DNA-binding</keyword>
<dbReference type="PANTHER" id="PTHR48111:SF67">
    <property type="entry name" value="TRANSCRIPTIONAL REGULATORY PROTEIN TCTD"/>
    <property type="match status" value="1"/>
</dbReference>
<evidence type="ECO:0000256" key="2">
    <source>
        <dbReference type="ARBA" id="ARBA00023125"/>
    </source>
</evidence>
<dbReference type="Gene3D" id="1.10.10.10">
    <property type="entry name" value="Winged helix-like DNA-binding domain superfamily/Winged helix DNA-binding domain"/>
    <property type="match status" value="1"/>
</dbReference>
<proteinExistence type="predicted"/>
<dbReference type="InterPro" id="IPR001867">
    <property type="entry name" value="OmpR/PhoB-type_DNA-bd"/>
</dbReference>
<evidence type="ECO:0000313" key="9">
    <source>
        <dbReference type="Proteomes" id="UP001139353"/>
    </source>
</evidence>
<keyword evidence="4" id="KW-0597">Phosphoprotein</keyword>
<dbReference type="AlphaFoldDB" id="A0A9X1YFZ6"/>
<dbReference type="Gene3D" id="3.40.50.2300">
    <property type="match status" value="1"/>
</dbReference>
<feature type="domain" description="OmpR/PhoB-type" evidence="7">
    <location>
        <begin position="124"/>
        <end position="220"/>
    </location>
</feature>
<dbReference type="PROSITE" id="PS50110">
    <property type="entry name" value="RESPONSE_REGULATORY"/>
    <property type="match status" value="1"/>
</dbReference>
<dbReference type="Pfam" id="PF00072">
    <property type="entry name" value="Response_reg"/>
    <property type="match status" value="1"/>
</dbReference>
<sequence>MRILLVEDDPLLSDSTARALRSQGWVVDCTERGEPVAVSVRQDPYDLLILDVGLAGIDGFETLRRVRAQGSDLPVLMLTARDAIEDRVRGLESGADDYLVKPFALSELVARSRALVRRNQARGGSVLSLGNLRMDLEARRAYIGEQELALAGREWSILQFMLSRTGKIVAKEQIIAAISNWDGTTSDNAIEVHVSRLRSKLEPAGLKIRTIRGFGYLLEEA</sequence>
<dbReference type="EMBL" id="JAJLJH010000001">
    <property type="protein sequence ID" value="MCK9684145.1"/>
    <property type="molecule type" value="Genomic_DNA"/>
</dbReference>
<dbReference type="PANTHER" id="PTHR48111">
    <property type="entry name" value="REGULATOR OF RPOS"/>
    <property type="match status" value="1"/>
</dbReference>
<dbReference type="Pfam" id="PF00486">
    <property type="entry name" value="Trans_reg_C"/>
    <property type="match status" value="1"/>
</dbReference>
<protein>
    <submittedName>
        <fullName evidence="8">Response regulator transcription factor</fullName>
    </submittedName>
</protein>
<dbReference type="PROSITE" id="PS51755">
    <property type="entry name" value="OMPR_PHOB"/>
    <property type="match status" value="1"/>
</dbReference>
<dbReference type="GO" id="GO:0000976">
    <property type="term" value="F:transcription cis-regulatory region binding"/>
    <property type="evidence" value="ECO:0007669"/>
    <property type="project" value="TreeGrafter"/>
</dbReference>
<dbReference type="GO" id="GO:0005829">
    <property type="term" value="C:cytosol"/>
    <property type="evidence" value="ECO:0007669"/>
    <property type="project" value="TreeGrafter"/>
</dbReference>
<evidence type="ECO:0000256" key="3">
    <source>
        <dbReference type="ARBA" id="ARBA00023163"/>
    </source>
</evidence>
<dbReference type="SUPFAM" id="SSF52172">
    <property type="entry name" value="CheY-like"/>
    <property type="match status" value="1"/>
</dbReference>
<organism evidence="8 9">
    <name type="scientific">Scleromatobacter humisilvae</name>
    <dbReference type="NCBI Taxonomy" id="2897159"/>
    <lineage>
        <taxon>Bacteria</taxon>
        <taxon>Pseudomonadati</taxon>
        <taxon>Pseudomonadota</taxon>
        <taxon>Betaproteobacteria</taxon>
        <taxon>Burkholderiales</taxon>
        <taxon>Sphaerotilaceae</taxon>
        <taxon>Scleromatobacter</taxon>
    </lineage>
</organism>
<dbReference type="SMART" id="SM00862">
    <property type="entry name" value="Trans_reg_C"/>
    <property type="match status" value="1"/>
</dbReference>
<dbReference type="CDD" id="cd17624">
    <property type="entry name" value="REC_OmpR_PmrA-like"/>
    <property type="match status" value="1"/>
</dbReference>